<evidence type="ECO:0000256" key="1">
    <source>
        <dbReference type="ARBA" id="ARBA00004651"/>
    </source>
</evidence>
<feature type="transmembrane region" description="Helical" evidence="6">
    <location>
        <begin position="29"/>
        <end position="49"/>
    </location>
</feature>
<dbReference type="HOGENOM" id="CLU_079569_0_1_6"/>
<dbReference type="PIRSF" id="PIRSF006324">
    <property type="entry name" value="LeuE"/>
    <property type="match status" value="1"/>
</dbReference>
<reference evidence="7 8" key="1">
    <citation type="journal article" date="2013" name="Genome Announc.">
        <title>Complete genome sequence of Simiduia agarivorans SA1(T), a marine bacterium able to degrade a variety of polysaccharides.</title>
        <authorList>
            <person name="Lin S.Y."/>
            <person name="Shieh W.Y."/>
            <person name="Chen J.S."/>
            <person name="Tang S.L."/>
        </authorList>
    </citation>
    <scope>NUCLEOTIDE SEQUENCE [LARGE SCALE GENOMIC DNA]</scope>
    <source>
        <strain evidence="8">DSM 21679 / JCM 13881 / BCRC 17597 / SA1</strain>
    </source>
</reference>
<comment type="subcellular location">
    <subcellularLocation>
        <location evidence="1">Cell membrane</location>
        <topology evidence="1">Multi-pass membrane protein</topology>
    </subcellularLocation>
</comment>
<keyword evidence="2" id="KW-1003">Cell membrane</keyword>
<feature type="transmembrane region" description="Helical" evidence="6">
    <location>
        <begin position="202"/>
        <end position="220"/>
    </location>
</feature>
<protein>
    <submittedName>
        <fullName evidence="7">Lysine exporter protein LysE/YggA</fullName>
    </submittedName>
</protein>
<feature type="transmembrane region" description="Helical" evidence="6">
    <location>
        <begin position="61"/>
        <end position="86"/>
    </location>
</feature>
<proteinExistence type="predicted"/>
<dbReference type="KEGG" id="saga:M5M_18940"/>
<keyword evidence="8" id="KW-1185">Reference proteome</keyword>
<evidence type="ECO:0000313" key="8">
    <source>
        <dbReference type="Proteomes" id="UP000000466"/>
    </source>
</evidence>
<dbReference type="GO" id="GO:0005886">
    <property type="term" value="C:plasma membrane"/>
    <property type="evidence" value="ECO:0007669"/>
    <property type="project" value="UniProtKB-SubCell"/>
</dbReference>
<evidence type="ECO:0000256" key="4">
    <source>
        <dbReference type="ARBA" id="ARBA00022989"/>
    </source>
</evidence>
<dbReference type="Pfam" id="PF01810">
    <property type="entry name" value="LysE"/>
    <property type="match status" value="1"/>
</dbReference>
<organism evidence="7 8">
    <name type="scientific">Simiduia agarivorans (strain DSM 21679 / JCM 13881 / BCRC 17597 / SA1)</name>
    <dbReference type="NCBI Taxonomy" id="1117647"/>
    <lineage>
        <taxon>Bacteria</taxon>
        <taxon>Pseudomonadati</taxon>
        <taxon>Pseudomonadota</taxon>
        <taxon>Gammaproteobacteria</taxon>
        <taxon>Cellvibrionales</taxon>
        <taxon>Cellvibrionaceae</taxon>
        <taxon>Simiduia</taxon>
    </lineage>
</organism>
<dbReference type="PANTHER" id="PTHR30086">
    <property type="entry name" value="ARGININE EXPORTER PROTEIN ARGO"/>
    <property type="match status" value="1"/>
</dbReference>
<dbReference type="Proteomes" id="UP000000466">
    <property type="component" value="Chromosome"/>
</dbReference>
<evidence type="ECO:0000256" key="5">
    <source>
        <dbReference type="ARBA" id="ARBA00023136"/>
    </source>
</evidence>
<dbReference type="eggNOG" id="COG1280">
    <property type="taxonomic scope" value="Bacteria"/>
</dbReference>
<dbReference type="InterPro" id="IPR001123">
    <property type="entry name" value="LeuE-type"/>
</dbReference>
<accession>K4KPF5</accession>
<dbReference type="GO" id="GO:0015171">
    <property type="term" value="F:amino acid transmembrane transporter activity"/>
    <property type="evidence" value="ECO:0007669"/>
    <property type="project" value="TreeGrafter"/>
</dbReference>
<dbReference type="EMBL" id="CP003746">
    <property type="protein sequence ID" value="AFV00917.1"/>
    <property type="molecule type" value="Genomic_DNA"/>
</dbReference>
<dbReference type="PANTHER" id="PTHR30086:SF16">
    <property type="entry name" value="AMINO ACID EFFLUX PERMEASE RHTB FAMILY"/>
    <property type="match status" value="1"/>
</dbReference>
<feature type="transmembrane region" description="Helical" evidence="6">
    <location>
        <begin position="134"/>
        <end position="155"/>
    </location>
</feature>
<keyword evidence="4 6" id="KW-1133">Transmembrane helix</keyword>
<evidence type="ECO:0000256" key="3">
    <source>
        <dbReference type="ARBA" id="ARBA00022692"/>
    </source>
</evidence>
<gene>
    <name evidence="7" type="ordered locus">M5M_18940</name>
</gene>
<feature type="transmembrane region" description="Helical" evidence="6">
    <location>
        <begin position="92"/>
        <end position="113"/>
    </location>
</feature>
<dbReference type="AlphaFoldDB" id="K4KPF5"/>
<sequence length="221" mass="22997">MGKPGFAGILAGLLNKTVSSTMVLATWLSVAGICALGAMSPGPSLAVVMNNTINHGRMAGIATAIGHGLGVTLYALLTVLGLALVIAQSPTLFLVIKYAGALFLLWLAFKAFTAKPGATSTPEKGSARGGFNSGLLIAALNPKMAVFFLALFSQFVDANAALTEKLILAFTAGAIDTLWYLLVAWGIAAGPVLLFLQRHQQFINRVFAVLIALVAVSILLR</sequence>
<dbReference type="STRING" id="1117647.M5M_18940"/>
<evidence type="ECO:0000313" key="7">
    <source>
        <dbReference type="EMBL" id="AFV00917.1"/>
    </source>
</evidence>
<keyword evidence="5 6" id="KW-0472">Membrane</keyword>
<evidence type="ECO:0000256" key="2">
    <source>
        <dbReference type="ARBA" id="ARBA00022475"/>
    </source>
</evidence>
<feature type="transmembrane region" description="Helical" evidence="6">
    <location>
        <begin position="167"/>
        <end position="195"/>
    </location>
</feature>
<keyword evidence="3 6" id="KW-0812">Transmembrane</keyword>
<evidence type="ECO:0000256" key="6">
    <source>
        <dbReference type="SAM" id="Phobius"/>
    </source>
</evidence>
<name>K4KPF5_SIMAS</name>